<dbReference type="NCBIfam" id="TIGR03467">
    <property type="entry name" value="HpnE"/>
    <property type="match status" value="1"/>
</dbReference>
<dbReference type="Pfam" id="PF01593">
    <property type="entry name" value="Amino_oxidase"/>
    <property type="match status" value="2"/>
</dbReference>
<evidence type="ECO:0000313" key="2">
    <source>
        <dbReference type="EMBL" id="MCB8876238.1"/>
    </source>
</evidence>
<dbReference type="InterPro" id="IPR002937">
    <property type="entry name" value="Amino_oxidase"/>
</dbReference>
<feature type="domain" description="Amine oxidase" evidence="1">
    <location>
        <begin position="32"/>
        <end position="303"/>
    </location>
</feature>
<feature type="domain" description="Amine oxidase" evidence="1">
    <location>
        <begin position="334"/>
        <end position="429"/>
    </location>
</feature>
<protein>
    <submittedName>
        <fullName evidence="2">FAD-dependent oxidoreductase</fullName>
    </submittedName>
</protein>
<gene>
    <name evidence="2" type="ORF">ASILVAE211_13685</name>
</gene>
<dbReference type="PANTHER" id="PTHR42923:SF47">
    <property type="entry name" value="BLR3003 PROTEIN"/>
    <property type="match status" value="1"/>
</dbReference>
<organism evidence="2 3">
    <name type="scientific">Acidisoma silvae</name>
    <dbReference type="NCBI Taxonomy" id="2802396"/>
    <lineage>
        <taxon>Bacteria</taxon>
        <taxon>Pseudomonadati</taxon>
        <taxon>Pseudomonadota</taxon>
        <taxon>Alphaproteobacteria</taxon>
        <taxon>Acetobacterales</taxon>
        <taxon>Acidocellaceae</taxon>
        <taxon>Acidisoma</taxon>
    </lineage>
</organism>
<evidence type="ECO:0000259" key="1">
    <source>
        <dbReference type="Pfam" id="PF01593"/>
    </source>
</evidence>
<name>A0A963YSE8_9PROT</name>
<sequence length="435" mass="45719">MEEAGLRHTDADGLTVASAGKAGRVHVIGAGLAGLSAAMVLAEAGRDVTVHEAGPQAGGRCRSYFDRELGCRIDNGNHLLLSGNPGAMRYLNRIGARATMVGPKTPVFPFIDRADGARWLLRLDRGRIPFWIFDRSRRVPGTTWRDYLSLLRLRGAKGSVAEAIGDAGPVYRRLLEPLAIAGLNTMPEEAYAPLMQAIVAQTLGAGGAACLPLVPAEGLSESFIDPAIAWLAARGASVGLGRRLTALDRADGRASALHFADGVVTLGSEDAVVLAVPAPVAGGLLPDLTVPDAFQAIANIHFRAEARPAEALFTGVVGGLAEWVFVRPGIVSVTISAANRWAAMPNEEMAARCWADCRAAYPALPAAMPAYRLVREKRATFAATALQQKRRPAASGSGLANLALAGDWTDTGLPSTIEGSILSGESAARMLMRHI</sequence>
<evidence type="ECO:0000313" key="3">
    <source>
        <dbReference type="Proteomes" id="UP000708298"/>
    </source>
</evidence>
<dbReference type="EMBL" id="JAESVB010000005">
    <property type="protein sequence ID" value="MCB8876238.1"/>
    <property type="molecule type" value="Genomic_DNA"/>
</dbReference>
<reference evidence="2" key="1">
    <citation type="journal article" date="2021" name="Microorganisms">
        <title>Acidisoma silvae sp. nov. and Acidisomacellulosilytica sp. nov., Two Acidophilic Bacteria Isolated from Decaying Wood, Hydrolyzing Cellulose and Producing Poly-3-hydroxybutyrate.</title>
        <authorList>
            <person name="Mieszkin S."/>
            <person name="Pouder E."/>
            <person name="Uroz S."/>
            <person name="Simon-Colin C."/>
            <person name="Alain K."/>
        </authorList>
    </citation>
    <scope>NUCLEOTIDE SEQUENCE</scope>
    <source>
        <strain evidence="2">HW T2.11</strain>
    </source>
</reference>
<accession>A0A963YSE8</accession>
<dbReference type="Gene3D" id="3.50.50.60">
    <property type="entry name" value="FAD/NAD(P)-binding domain"/>
    <property type="match status" value="1"/>
</dbReference>
<dbReference type="PANTHER" id="PTHR42923">
    <property type="entry name" value="PROTOPORPHYRINOGEN OXIDASE"/>
    <property type="match status" value="1"/>
</dbReference>
<dbReference type="AlphaFoldDB" id="A0A963YSE8"/>
<proteinExistence type="predicted"/>
<dbReference type="GO" id="GO:0016491">
    <property type="term" value="F:oxidoreductase activity"/>
    <property type="evidence" value="ECO:0007669"/>
    <property type="project" value="InterPro"/>
</dbReference>
<reference evidence="2" key="2">
    <citation type="submission" date="2021-01" db="EMBL/GenBank/DDBJ databases">
        <authorList>
            <person name="Mieszkin S."/>
            <person name="Pouder E."/>
            <person name="Alain K."/>
        </authorList>
    </citation>
    <scope>NUCLEOTIDE SEQUENCE</scope>
    <source>
        <strain evidence="2">HW T2.11</strain>
    </source>
</reference>
<keyword evidence="3" id="KW-1185">Reference proteome</keyword>
<dbReference type="SUPFAM" id="SSF51905">
    <property type="entry name" value="FAD/NAD(P)-binding domain"/>
    <property type="match status" value="1"/>
</dbReference>
<dbReference type="InterPro" id="IPR017830">
    <property type="entry name" value="SQase_HpnE"/>
</dbReference>
<dbReference type="Proteomes" id="UP000708298">
    <property type="component" value="Unassembled WGS sequence"/>
</dbReference>
<dbReference type="InterPro" id="IPR036188">
    <property type="entry name" value="FAD/NAD-bd_sf"/>
</dbReference>
<comment type="caution">
    <text evidence="2">The sequence shown here is derived from an EMBL/GenBank/DDBJ whole genome shotgun (WGS) entry which is preliminary data.</text>
</comment>
<dbReference type="InterPro" id="IPR050464">
    <property type="entry name" value="Zeta_carotene_desat/Oxidored"/>
</dbReference>